<gene>
    <name evidence="1" type="ORF">ILUMI_19843</name>
</gene>
<dbReference type="InterPro" id="IPR010562">
    <property type="entry name" value="Haemolymph_juvenile_hormone-bd"/>
</dbReference>
<accession>A0A8K0CM56</accession>
<dbReference type="Proteomes" id="UP000801492">
    <property type="component" value="Unassembled WGS sequence"/>
</dbReference>
<dbReference type="InterPro" id="IPR038606">
    <property type="entry name" value="To_sf"/>
</dbReference>
<dbReference type="PANTHER" id="PTHR11008">
    <property type="entry name" value="PROTEIN TAKEOUT-LIKE PROTEIN"/>
    <property type="match status" value="1"/>
</dbReference>
<feature type="non-terminal residue" evidence="1">
    <location>
        <position position="1"/>
    </location>
</feature>
<organism evidence="1 2">
    <name type="scientific">Ignelater luminosus</name>
    <name type="common">Cucubano</name>
    <name type="synonym">Pyrophorus luminosus</name>
    <dbReference type="NCBI Taxonomy" id="2038154"/>
    <lineage>
        <taxon>Eukaryota</taxon>
        <taxon>Metazoa</taxon>
        <taxon>Ecdysozoa</taxon>
        <taxon>Arthropoda</taxon>
        <taxon>Hexapoda</taxon>
        <taxon>Insecta</taxon>
        <taxon>Pterygota</taxon>
        <taxon>Neoptera</taxon>
        <taxon>Endopterygota</taxon>
        <taxon>Coleoptera</taxon>
        <taxon>Polyphaga</taxon>
        <taxon>Elateriformia</taxon>
        <taxon>Elateroidea</taxon>
        <taxon>Elateridae</taxon>
        <taxon>Agrypninae</taxon>
        <taxon>Pyrophorini</taxon>
        <taxon>Ignelater</taxon>
    </lineage>
</organism>
<reference evidence="1" key="1">
    <citation type="submission" date="2019-08" db="EMBL/GenBank/DDBJ databases">
        <title>The genome of the North American firefly Photinus pyralis.</title>
        <authorList>
            <consortium name="Photinus pyralis genome working group"/>
            <person name="Fallon T.R."/>
            <person name="Sander Lower S.E."/>
            <person name="Weng J.-K."/>
        </authorList>
    </citation>
    <scope>NUCLEOTIDE SEQUENCE</scope>
    <source>
        <strain evidence="1">TRF0915ILg1</strain>
        <tissue evidence="1">Whole body</tissue>
    </source>
</reference>
<protein>
    <submittedName>
        <fullName evidence="1">Uncharacterized protein</fullName>
    </submittedName>
</protein>
<dbReference type="GO" id="GO:0005615">
    <property type="term" value="C:extracellular space"/>
    <property type="evidence" value="ECO:0007669"/>
    <property type="project" value="TreeGrafter"/>
</dbReference>
<dbReference type="AlphaFoldDB" id="A0A8K0CM56"/>
<dbReference type="Pfam" id="PF06585">
    <property type="entry name" value="JHBP"/>
    <property type="match status" value="1"/>
</dbReference>
<proteinExistence type="predicted"/>
<dbReference type="Gene3D" id="3.15.10.30">
    <property type="entry name" value="Haemolymph juvenile hormone binding protein"/>
    <property type="match status" value="1"/>
</dbReference>
<keyword evidence="2" id="KW-1185">Reference proteome</keyword>
<dbReference type="OrthoDB" id="7419171at2759"/>
<comment type="caution">
    <text evidence="1">The sequence shown here is derived from an EMBL/GenBank/DDBJ whole genome shotgun (WGS) entry which is preliminary data.</text>
</comment>
<dbReference type="PANTHER" id="PTHR11008:SF32">
    <property type="entry name" value="CIRCADIAN CLOCK-CONTROLLED PROTEIN DAYWAKE-RELATED"/>
    <property type="match status" value="1"/>
</dbReference>
<dbReference type="EMBL" id="VTPC01088050">
    <property type="protein sequence ID" value="KAF2886330.1"/>
    <property type="molecule type" value="Genomic_DNA"/>
</dbReference>
<evidence type="ECO:0000313" key="2">
    <source>
        <dbReference type="Proteomes" id="UP000801492"/>
    </source>
</evidence>
<sequence>SYFPRCYLDDPKLNACVLQAFNEIRPHISNGIEEIGLPSLNPLVIKKLLMLQDTMMANYTLTASNYTIAGLYNYDIKEFQYNLETMTFHFRIEFDTIPITTFIEVNGHVVNIPVVGKGLVRTAYGPIDATFEIEGSMSKFKSIDHYNPKNVKVDLNIGDGSYYLEGFFDNNEQLVRLTNEMLNANSVIVTKALTPLFEELAEIGVMRFMKRLMKIPYYKLFPPSH</sequence>
<name>A0A8K0CM56_IGNLU</name>
<dbReference type="SMART" id="SM00700">
    <property type="entry name" value="JHBP"/>
    <property type="match status" value="1"/>
</dbReference>
<evidence type="ECO:0000313" key="1">
    <source>
        <dbReference type="EMBL" id="KAF2886330.1"/>
    </source>
</evidence>